<comment type="function">
    <text evidence="6">Required for chromosome condensation and partitioning.</text>
</comment>
<dbReference type="SUPFAM" id="SSF75553">
    <property type="entry name" value="Smc hinge domain"/>
    <property type="match status" value="1"/>
</dbReference>
<keyword evidence="3 6" id="KW-0067">ATP-binding</keyword>
<comment type="caution">
    <text evidence="8">The sequence shown here is derived from an EMBL/GenBank/DDBJ whole genome shotgun (WGS) entry which is preliminary data.</text>
</comment>
<dbReference type="GO" id="GO:0003677">
    <property type="term" value="F:DNA binding"/>
    <property type="evidence" value="ECO:0007669"/>
    <property type="project" value="UniProtKB-UniRule"/>
</dbReference>
<dbReference type="FunFam" id="3.40.50.300:FF:000984">
    <property type="entry name" value="Chromosome partition protein Smc"/>
    <property type="match status" value="1"/>
</dbReference>
<comment type="subcellular location">
    <subcellularLocation>
        <location evidence="6">Cytoplasm</location>
    </subcellularLocation>
</comment>
<evidence type="ECO:0000256" key="1">
    <source>
        <dbReference type="ARBA" id="ARBA00022490"/>
    </source>
</evidence>
<keyword evidence="4 6" id="KW-0175">Coiled coil</keyword>
<dbReference type="Gene3D" id="3.30.70.1620">
    <property type="match status" value="1"/>
</dbReference>
<proteinExistence type="inferred from homology"/>
<dbReference type="SMART" id="SM00968">
    <property type="entry name" value="SMC_hinge"/>
    <property type="match status" value="1"/>
</dbReference>
<dbReference type="Gene3D" id="6.10.140.1720">
    <property type="match status" value="1"/>
</dbReference>
<dbReference type="GO" id="GO:0005524">
    <property type="term" value="F:ATP binding"/>
    <property type="evidence" value="ECO:0007669"/>
    <property type="project" value="UniProtKB-UniRule"/>
</dbReference>
<feature type="coiled-coil region" evidence="6">
    <location>
        <begin position="733"/>
        <end position="760"/>
    </location>
</feature>
<dbReference type="OrthoDB" id="9808768at2"/>
<dbReference type="InterPro" id="IPR010935">
    <property type="entry name" value="SMC_hinge"/>
</dbReference>
<keyword evidence="2 6" id="KW-0547">Nucleotide-binding</keyword>
<comment type="similarity">
    <text evidence="6">Belongs to the SMC family.</text>
</comment>
<feature type="coiled-coil region" evidence="6">
    <location>
        <begin position="677"/>
        <end position="704"/>
    </location>
</feature>
<evidence type="ECO:0000256" key="2">
    <source>
        <dbReference type="ARBA" id="ARBA00022741"/>
    </source>
</evidence>
<feature type="coiled-coil region" evidence="6">
    <location>
        <begin position="227"/>
        <end position="478"/>
    </location>
</feature>
<gene>
    <name evidence="6 8" type="primary">smc</name>
    <name evidence="8" type="ORF">CHL78_004335</name>
</gene>
<dbReference type="InterPro" id="IPR024704">
    <property type="entry name" value="SMC"/>
</dbReference>
<dbReference type="Gene3D" id="3.40.50.300">
    <property type="entry name" value="P-loop containing nucleotide triphosphate hydrolases"/>
    <property type="match status" value="2"/>
</dbReference>
<dbReference type="PIRSF" id="PIRSF005719">
    <property type="entry name" value="SMC"/>
    <property type="match status" value="1"/>
</dbReference>
<dbReference type="CDD" id="cd03278">
    <property type="entry name" value="ABC_SMC_barmotin"/>
    <property type="match status" value="1"/>
</dbReference>
<dbReference type="InterPro" id="IPR003395">
    <property type="entry name" value="RecF/RecN/SMC_N"/>
</dbReference>
<dbReference type="NCBIfam" id="TIGR02168">
    <property type="entry name" value="SMC_prok_B"/>
    <property type="match status" value="1"/>
</dbReference>
<keyword evidence="9" id="KW-1185">Reference proteome</keyword>
<feature type="binding site" evidence="6">
    <location>
        <begin position="32"/>
        <end position="39"/>
    </location>
    <ligand>
        <name>ATP</name>
        <dbReference type="ChEBI" id="CHEBI:30616"/>
    </ligand>
</feature>
<comment type="subunit">
    <text evidence="6">Homodimer.</text>
</comment>
<feature type="domain" description="SMC hinge" evidence="7">
    <location>
        <begin position="520"/>
        <end position="636"/>
    </location>
</feature>
<dbReference type="Gene3D" id="1.10.287.1490">
    <property type="match status" value="1"/>
</dbReference>
<dbReference type="InterPro" id="IPR027417">
    <property type="entry name" value="P-loop_NTPase"/>
</dbReference>
<keyword evidence="1 6" id="KW-0963">Cytoplasm</keyword>
<dbReference type="GO" id="GO:0005694">
    <property type="term" value="C:chromosome"/>
    <property type="evidence" value="ECO:0007669"/>
    <property type="project" value="InterPro"/>
</dbReference>
<keyword evidence="5 6" id="KW-0238">DNA-binding</keyword>
<dbReference type="GO" id="GO:0005737">
    <property type="term" value="C:cytoplasm"/>
    <property type="evidence" value="ECO:0007669"/>
    <property type="project" value="UniProtKB-SubCell"/>
</dbReference>
<dbReference type="GO" id="GO:0007062">
    <property type="term" value="P:sister chromatid cohesion"/>
    <property type="evidence" value="ECO:0007669"/>
    <property type="project" value="InterPro"/>
</dbReference>
<evidence type="ECO:0000313" key="9">
    <source>
        <dbReference type="Proteomes" id="UP000215694"/>
    </source>
</evidence>
<dbReference type="SUPFAM" id="SSF52540">
    <property type="entry name" value="P-loop containing nucleoside triphosphate hydrolases"/>
    <property type="match status" value="2"/>
</dbReference>
<dbReference type="GO" id="GO:0016887">
    <property type="term" value="F:ATP hydrolysis activity"/>
    <property type="evidence" value="ECO:0007669"/>
    <property type="project" value="InterPro"/>
</dbReference>
<dbReference type="GO" id="GO:0030261">
    <property type="term" value="P:chromosome condensation"/>
    <property type="evidence" value="ECO:0007669"/>
    <property type="project" value="InterPro"/>
</dbReference>
<dbReference type="Gene3D" id="1.20.1060.20">
    <property type="match status" value="1"/>
</dbReference>
<dbReference type="AlphaFoldDB" id="A0A371J7L0"/>
<dbReference type="Pfam" id="PF06470">
    <property type="entry name" value="SMC_hinge"/>
    <property type="match status" value="1"/>
</dbReference>
<dbReference type="InterPro" id="IPR011890">
    <property type="entry name" value="SMC_prok"/>
</dbReference>
<dbReference type="PANTHER" id="PTHR43977">
    <property type="entry name" value="STRUCTURAL MAINTENANCE OF CHROMOSOMES PROTEIN 3"/>
    <property type="match status" value="1"/>
</dbReference>
<feature type="coiled-coil region" evidence="6">
    <location>
        <begin position="167"/>
        <end position="201"/>
    </location>
</feature>
<dbReference type="GO" id="GO:0007059">
    <property type="term" value="P:chromosome segregation"/>
    <property type="evidence" value="ECO:0007669"/>
    <property type="project" value="UniProtKB-UniRule"/>
</dbReference>
<sequence length="1184" mass="136724">MYLKRLELKGFKSFPTKTDIIFKEGVTAIVGPNGSGKSNISDAVRWVLGEQSIKSLRGDKLEDVIFAGTDTKKPMNYCEVALTIDNTDDKLDIDFSEVTIKRRAYRNGESEFFLNNKSCRLKDIKEILLDTGIGKDGYSIIEQGKVDEILSSNPANRRKVFDEACGISKYRYKKHEAERNLKNTKENLDRIHDIYVEIENQLKPLFNQQTKAKKYLEISEKLKTIEVNSYIKEIEGLEKELSEVNEHSILLAKECSDTEKQKESIEKNFNETNKEIEAMDEVINKSVDYINSIKSVISQKDAQINLINERIRNFRNDIEREYKEIGEIKEKLSSDKLYVKELQAKKNEKENSINDIANKIKEIEDKNKNKKEKIEELNNTLENLKDDIISLLNKKQESSNKLSTLNANKENISSRSENIDSDIQELNKSISNKNNELNKLQLEFETSQEEANKLRLKNNELNNNLQKCIDDNNNLETAIQNNKYSLNDYKSKLNIYIDMENHHEGFNKGVKEVLKNKNLQGIYGALGEVVTVEQRYEKAIESALGAYMQNIITKDEVSAKFAINYLKKNNLGRVTFLPMNIIKSNKIDTRNIKSNTKFIGVASDLISYDDKYRNIIESILGKTIIIDNIDNGIKFAKETFHKFKVVTLDGEILNPGGSLTGGSLRSNGNILSRKRLINEFRDKIESTNNEISSLIKQKEEYGRNIINIKVELDKVLVDEKEMDKRIIVKNSNIQRVMDEVKSLQVSMDKLQHEKKGLDSNLDYTLDKTKFVEQEITEIDEKHIQNKDKIDKLTNELKENSAIYESEKVKFDELNLELVKYKQIHESLVKDLERINSENQNLELKSRNIEEILKDQELGTAKLEEEIVVEQSEKLNLTKQLADNNRNLENKRAVKEDLKNKLEEFNKDLKTIDRQYMDLKESLFKVESRLERVKASQEAYINKLFEKYEMTLVQAMEIKDPTVEIDKKLLESLKREIRSLGNVNMDSIQEYEEVKERYDFYSEQKLDLEQSVEAIESLIGDLEENMKAEFEVKFNEINENFKYVYTRLFGGGYGEITIVDKENILESDIEITAQPPGKKMRNLNLLSGGEKALTAISILFSILLAKPTPFCILDEIEAPLDDANIFRFGEFLKELAKDTQFISVTHRRGTMEAADYIYGVTMQEKAISKVISLKLNEAEEMTDLI</sequence>
<evidence type="ECO:0000256" key="4">
    <source>
        <dbReference type="ARBA" id="ARBA00023054"/>
    </source>
</evidence>
<protein>
    <recommendedName>
        <fullName evidence="6">Chromosome partition protein Smc</fullName>
    </recommendedName>
</protein>
<dbReference type="HAMAP" id="MF_01894">
    <property type="entry name" value="Smc_prok"/>
    <property type="match status" value="1"/>
</dbReference>
<dbReference type="Pfam" id="PF02463">
    <property type="entry name" value="SMC_N"/>
    <property type="match status" value="1"/>
</dbReference>
<dbReference type="EMBL" id="NOJY02000005">
    <property type="protein sequence ID" value="RDY28771.1"/>
    <property type="molecule type" value="Genomic_DNA"/>
</dbReference>
<feature type="coiled-coil region" evidence="6">
    <location>
        <begin position="824"/>
        <end position="921"/>
    </location>
</feature>
<dbReference type="InterPro" id="IPR036277">
    <property type="entry name" value="SMC_hinge_sf"/>
</dbReference>
<evidence type="ECO:0000256" key="6">
    <source>
        <dbReference type="HAMAP-Rule" id="MF_01894"/>
    </source>
</evidence>
<dbReference type="GO" id="GO:0006260">
    <property type="term" value="P:DNA replication"/>
    <property type="evidence" value="ECO:0007669"/>
    <property type="project" value="UniProtKB-UniRule"/>
</dbReference>
<accession>A0A371J7L0</accession>
<evidence type="ECO:0000259" key="7">
    <source>
        <dbReference type="SMART" id="SM00968"/>
    </source>
</evidence>
<name>A0A371J7L0_9FIRM</name>
<dbReference type="RefSeq" id="WP_094366588.1">
    <property type="nucleotide sequence ID" value="NZ_NOJY02000005.1"/>
</dbReference>
<reference evidence="8 9" key="1">
    <citation type="journal article" date="2017" name="Genome Announc.">
        <title>Draft Genome Sequence of Romboutsia weinsteinii sp. nov. Strain CCRI-19649(T) Isolated from Surface Water.</title>
        <authorList>
            <person name="Maheux A.F."/>
            <person name="Boudreau D.K."/>
            <person name="Berube E."/>
            <person name="Boissinot M."/>
            <person name="Cantin P."/>
            <person name="Raymond F."/>
            <person name="Corbeil J."/>
            <person name="Omar R.F."/>
            <person name="Bergeron M.G."/>
        </authorList>
    </citation>
    <scope>NUCLEOTIDE SEQUENCE [LARGE SCALE GENOMIC DNA]</scope>
    <source>
        <strain evidence="8 9">CCRI-19649</strain>
    </source>
</reference>
<dbReference type="Proteomes" id="UP000215694">
    <property type="component" value="Unassembled WGS sequence"/>
</dbReference>
<comment type="domain">
    <text evidence="6">Contains large globular domains required for ATP hydrolysis at each terminus and a third globular domain forming a flexible hinge near the middle of the molecule. These domains are separated by coiled-coil structures.</text>
</comment>
<evidence type="ECO:0000256" key="5">
    <source>
        <dbReference type="ARBA" id="ARBA00023125"/>
    </source>
</evidence>
<evidence type="ECO:0000256" key="3">
    <source>
        <dbReference type="ARBA" id="ARBA00022840"/>
    </source>
</evidence>
<evidence type="ECO:0000313" key="8">
    <source>
        <dbReference type="EMBL" id="RDY28771.1"/>
    </source>
</evidence>
<feature type="coiled-coil region" evidence="6">
    <location>
        <begin position="990"/>
        <end position="1024"/>
    </location>
</feature>
<organism evidence="8 9">
    <name type="scientific">Romboutsia weinsteinii</name>
    <dbReference type="NCBI Taxonomy" id="2020949"/>
    <lineage>
        <taxon>Bacteria</taxon>
        <taxon>Bacillati</taxon>
        <taxon>Bacillota</taxon>
        <taxon>Clostridia</taxon>
        <taxon>Peptostreptococcales</taxon>
        <taxon>Peptostreptococcaceae</taxon>
        <taxon>Romboutsia</taxon>
    </lineage>
</organism>